<dbReference type="SUPFAM" id="SSF53328">
    <property type="entry name" value="Formyltransferase"/>
    <property type="match status" value="1"/>
</dbReference>
<sequence length="1540" mass="163555">MTSFSTLLIGDESLLVGCGEHLLEKGHGIAAVVTRDAGVRTWAEGKGIAVIEAMGDVAQEVAPGSVDWLLSIANLRVIPQAVLDLPAKGAVNFHDGPLPRYAGLNTPVWAILNGESGHGITWHMIEGGIDEGDILEQRMVPIAEDETAFSLNSKCYAAAMDSFPTLVAQLESGELQRQAQDLSQRSYYGLDHCAPAAAHLDFSKPAAEVARMVRALDFGGYRNPVATAKVTLDAQLVSVGQAEAESTVSTAAPGTVLEVMSDRLRVATDGGVVVLSALRSTKGQPIDPARLVNAGDVLVMPDVAAFEAAAKRAAKAEAAWINALSAMQPADLPLAHASEDGPTWQSVDMPAVSELDEAGIAAVALAWCRMSCGNRAATLAYTDAGLDEAAQAAPGLLAHWVPLGVNEAATGTLGAVRDALGKQITRAAEKGGFAADLALRLPELDGLSVPQMALHRGQDAPVAESVVTLAVAGDQMRLHYDAARLSPEAVDLLAVRLKVALEACAKAGDAVALVDLAPLPDGEARQVTEGWNDTLADLDGPLTIHAGFEAQAEKTPGAVALVFEDQELSYAALNGRANAMAQVLRDQGVAPGSHVGLCVHRGPELLIGALAILKAGGAYVPLDPAYPADRLAHYVTDSQASVVLTQEGLRGTLPDTGAKVVTFEAHPEVAEGLAENVDGGAGADDLAYVIYTSGSTGTPKGVMVEHGNVANFFTGMDTAVDHENGGVWMAVTSLAFDISVLELFYTLARGFKLVLVSDEGRAAVSNGAISGSGRRADFSLYYWSNDCEAGRGKYELLLEGAKFADANGFDALWTPERHFHAFGGPYPNPAVTGAAVAAITQNIQVRAGSCVAPLHHPARIAEEWSVIDNLTNGGAGLAMAAGWHPNDFVLRPENTPPANKQGMFDAIDQVRRLWRGEAVEFPNDKGEMLPVQTQPRPVSEDIPIWVTTAGNPETWREAGRIGAHVLTHLLGQSIDEVGEKITLYHDALRESGFDPEDFTVTVMLHTLIGEDREAVREIAKGPLQDYLRSAAGLIKQYAWAFPAFKKPKGVDNPFQLDLSALDEDAMEAILEFAFDRYFNDSGLFGTVEDGIARVEQLKQLGVDEVACLIDYGIDNAHVLEGLTHLAKVCERSNAAAELAEDDFSIAAQIIRHDVTHMQCTPSMARMLCMNDEARLALGRVKHLYLGGEALPGSLVDDLRRCTRAQITNMYGPTETTIWSAVQAVDASVSGTGAVAIGRPIGNTSVYVLNEAGQPCPVGVPGELLIGGKGVARGYWQRDELTEDRFVPDHVTGHGRMYRTGDLVAWSAEGRLIFLGRSDHQVKIRGQRIELGEIEARLAGHSSVREAVVIAREGAGDVPELVGYVIADTDVTEETLRGHLSEALPEVMVPRHVVTLDHFPLTPNKKIDRNALPAPEAKAEPEAVVEAPAKGGSAETIARIWGRVLGVQGVQGSDSFFELGGHSLLAVQAHREIRGELEVAKLAITDIFRFPVLNALAAHVDGLLGTTPEPAAEPAAEDAPDVSETMSRRRAMRANRGRRAG</sequence>
<dbReference type="InterPro" id="IPR020845">
    <property type="entry name" value="AMP-binding_CS"/>
</dbReference>
<dbReference type="InterPro" id="IPR000873">
    <property type="entry name" value="AMP-dep_synth/lig_dom"/>
</dbReference>
<dbReference type="CDD" id="cd08700">
    <property type="entry name" value="FMT_C_OzmH_like"/>
    <property type="match status" value="1"/>
</dbReference>
<dbReference type="InterPro" id="IPR024011">
    <property type="entry name" value="Biosynth_lucif-like_mOase_dom"/>
</dbReference>
<dbReference type="Pfam" id="PF00551">
    <property type="entry name" value="Formyl_trans_N"/>
    <property type="match status" value="1"/>
</dbReference>
<evidence type="ECO:0000259" key="4">
    <source>
        <dbReference type="PROSITE" id="PS50075"/>
    </source>
</evidence>
<keyword evidence="2" id="KW-0597">Phosphoprotein</keyword>
<organism evidence="5 6">
    <name type="scientific">Roseovarius bejariae</name>
    <dbReference type="NCBI Taxonomy" id="2576383"/>
    <lineage>
        <taxon>Bacteria</taxon>
        <taxon>Pseudomonadati</taxon>
        <taxon>Pseudomonadota</taxon>
        <taxon>Alphaproteobacteria</taxon>
        <taxon>Rhodobacterales</taxon>
        <taxon>Roseobacteraceae</taxon>
        <taxon>Roseovarius</taxon>
    </lineage>
</organism>
<name>A0A844CYC1_9RHOB</name>
<dbReference type="InterPro" id="IPR009081">
    <property type="entry name" value="PP-bd_ACP"/>
</dbReference>
<evidence type="ECO:0000256" key="2">
    <source>
        <dbReference type="ARBA" id="ARBA00022553"/>
    </source>
</evidence>
<dbReference type="GO" id="GO:0044550">
    <property type="term" value="P:secondary metabolite biosynthetic process"/>
    <property type="evidence" value="ECO:0007669"/>
    <property type="project" value="TreeGrafter"/>
</dbReference>
<dbReference type="Pfam" id="PF02911">
    <property type="entry name" value="Formyl_trans_C"/>
    <property type="match status" value="1"/>
</dbReference>
<dbReference type="Pfam" id="PF00296">
    <property type="entry name" value="Bac_luciferase"/>
    <property type="match status" value="1"/>
</dbReference>
<dbReference type="SUPFAM" id="SSF50486">
    <property type="entry name" value="FMT C-terminal domain-like"/>
    <property type="match status" value="1"/>
</dbReference>
<dbReference type="Pfam" id="PF13193">
    <property type="entry name" value="AMP-binding_C"/>
    <property type="match status" value="1"/>
</dbReference>
<dbReference type="Gene3D" id="3.40.50.12230">
    <property type="match status" value="1"/>
</dbReference>
<dbReference type="InterPro" id="IPR011034">
    <property type="entry name" value="Formyl_transferase-like_C_sf"/>
</dbReference>
<reference evidence="5 6" key="1">
    <citation type="submission" date="2019-05" db="EMBL/GenBank/DDBJ databases">
        <title>Roseovarius bejariae sp. nov., a moderately halophylic bacterium isolated from a saline soil in Rambla Salada (Murcia).</title>
        <authorList>
            <person name="Castro D.J."/>
            <person name="Gomez-Altuve A."/>
            <person name="Reina J.C."/>
            <person name="Rodriguez M."/>
            <person name="Sampedro I."/>
            <person name="Llamas I."/>
            <person name="Martinez-Checa F."/>
        </authorList>
    </citation>
    <scope>NUCLEOTIDE SEQUENCE [LARGE SCALE GENOMIC DNA]</scope>
    <source>
        <strain evidence="5 6">A21</strain>
    </source>
</reference>
<dbReference type="InterPro" id="IPR002376">
    <property type="entry name" value="Formyl_transf_N"/>
</dbReference>
<evidence type="ECO:0000313" key="6">
    <source>
        <dbReference type="Proteomes" id="UP000564704"/>
    </source>
</evidence>
<dbReference type="Gene3D" id="3.20.20.30">
    <property type="entry name" value="Luciferase-like domain"/>
    <property type="match status" value="1"/>
</dbReference>
<dbReference type="NCBIfam" id="TIGR04020">
    <property type="entry name" value="seco_metab_LLM"/>
    <property type="match status" value="1"/>
</dbReference>
<dbReference type="OrthoDB" id="9803968at2"/>
<dbReference type="Pfam" id="PF00501">
    <property type="entry name" value="AMP-binding"/>
    <property type="match status" value="2"/>
</dbReference>
<dbReference type="GO" id="GO:0005737">
    <property type="term" value="C:cytoplasm"/>
    <property type="evidence" value="ECO:0007669"/>
    <property type="project" value="TreeGrafter"/>
</dbReference>
<dbReference type="InterPro" id="IPR005793">
    <property type="entry name" value="Formyl_trans_C"/>
</dbReference>
<dbReference type="FunFam" id="3.40.50.980:FF:000001">
    <property type="entry name" value="Non-ribosomal peptide synthetase"/>
    <property type="match status" value="1"/>
</dbReference>
<evidence type="ECO:0000256" key="1">
    <source>
        <dbReference type="ARBA" id="ARBA00022450"/>
    </source>
</evidence>
<dbReference type="GO" id="GO:0043041">
    <property type="term" value="P:amino acid activation for nonribosomal peptide biosynthetic process"/>
    <property type="evidence" value="ECO:0007669"/>
    <property type="project" value="TreeGrafter"/>
</dbReference>
<gene>
    <name evidence="5" type="ORF">FDP25_11710</name>
</gene>
<protein>
    <submittedName>
        <fullName evidence="5">LLM class flavin-dependent oxidoreductase</fullName>
    </submittedName>
</protein>
<dbReference type="Gene3D" id="3.30.559.30">
    <property type="entry name" value="Nonribosomal peptide synthetase, condensation domain"/>
    <property type="match status" value="1"/>
</dbReference>
<dbReference type="CDD" id="cd05930">
    <property type="entry name" value="A_NRPS"/>
    <property type="match status" value="1"/>
</dbReference>
<dbReference type="GO" id="GO:0016705">
    <property type="term" value="F:oxidoreductase activity, acting on paired donors, with incorporation or reduction of molecular oxygen"/>
    <property type="evidence" value="ECO:0007669"/>
    <property type="project" value="InterPro"/>
</dbReference>
<dbReference type="RefSeq" id="WP_154151929.1">
    <property type="nucleotide sequence ID" value="NZ_SZWE01000001.1"/>
</dbReference>
<dbReference type="Gene3D" id="3.30.300.30">
    <property type="match status" value="1"/>
</dbReference>
<dbReference type="PROSITE" id="PS50075">
    <property type="entry name" value="CARRIER"/>
    <property type="match status" value="1"/>
</dbReference>
<keyword evidence="6" id="KW-1185">Reference proteome</keyword>
<dbReference type="InterPro" id="IPR036477">
    <property type="entry name" value="Formyl_transf_N_sf"/>
</dbReference>
<dbReference type="GO" id="GO:0031177">
    <property type="term" value="F:phosphopantetheine binding"/>
    <property type="evidence" value="ECO:0007669"/>
    <property type="project" value="InterPro"/>
</dbReference>
<dbReference type="CDD" id="cd08649">
    <property type="entry name" value="FMT_core_NRPS_like"/>
    <property type="match status" value="1"/>
</dbReference>
<feature type="compositionally biased region" description="Basic residues" evidence="3">
    <location>
        <begin position="1527"/>
        <end position="1540"/>
    </location>
</feature>
<comment type="caution">
    <text evidence="5">The sequence shown here is derived from an EMBL/GenBank/DDBJ whole genome shotgun (WGS) entry which is preliminary data.</text>
</comment>
<accession>A0A844CYC1</accession>
<feature type="region of interest" description="Disordered" evidence="3">
    <location>
        <begin position="1507"/>
        <end position="1540"/>
    </location>
</feature>
<dbReference type="InterPro" id="IPR025110">
    <property type="entry name" value="AMP-bd_C"/>
</dbReference>
<dbReference type="PANTHER" id="PTHR45527">
    <property type="entry name" value="NONRIBOSOMAL PEPTIDE SYNTHETASE"/>
    <property type="match status" value="1"/>
</dbReference>
<dbReference type="Gene3D" id="2.30.38.10">
    <property type="entry name" value="Luciferase, Domain 3"/>
    <property type="match status" value="1"/>
</dbReference>
<evidence type="ECO:0000256" key="3">
    <source>
        <dbReference type="SAM" id="MobiDB-lite"/>
    </source>
</evidence>
<dbReference type="InterPro" id="IPR036661">
    <property type="entry name" value="Luciferase-like_sf"/>
</dbReference>
<dbReference type="PROSITE" id="PS00455">
    <property type="entry name" value="AMP_BINDING"/>
    <property type="match status" value="1"/>
</dbReference>
<dbReference type="InterPro" id="IPR020806">
    <property type="entry name" value="PKS_PP-bd"/>
</dbReference>
<dbReference type="Gene3D" id="1.10.1200.10">
    <property type="entry name" value="ACP-like"/>
    <property type="match status" value="1"/>
</dbReference>
<dbReference type="EMBL" id="SZWE01000001">
    <property type="protein sequence ID" value="MRU16096.1"/>
    <property type="molecule type" value="Genomic_DNA"/>
</dbReference>
<dbReference type="SUPFAM" id="SSF51679">
    <property type="entry name" value="Bacterial luciferase-like"/>
    <property type="match status" value="1"/>
</dbReference>
<dbReference type="InterPro" id="IPR020459">
    <property type="entry name" value="AMP-binding"/>
</dbReference>
<feature type="domain" description="Carrier" evidence="4">
    <location>
        <begin position="1427"/>
        <end position="1503"/>
    </location>
</feature>
<dbReference type="InterPro" id="IPR036736">
    <property type="entry name" value="ACP-like_sf"/>
</dbReference>
<dbReference type="SMART" id="SM00823">
    <property type="entry name" value="PKS_PP"/>
    <property type="match status" value="1"/>
</dbReference>
<dbReference type="FunFam" id="3.30.300.30:FF:000010">
    <property type="entry name" value="Enterobactin synthetase component F"/>
    <property type="match status" value="1"/>
</dbReference>
<dbReference type="PRINTS" id="PR00154">
    <property type="entry name" value="AMPBINDING"/>
</dbReference>
<proteinExistence type="predicted"/>
<dbReference type="SUPFAM" id="SSF47336">
    <property type="entry name" value="ACP-like"/>
    <property type="match status" value="1"/>
</dbReference>
<dbReference type="SUPFAM" id="SSF56801">
    <property type="entry name" value="Acetyl-CoA synthetase-like"/>
    <property type="match status" value="2"/>
</dbReference>
<dbReference type="InterPro" id="IPR045851">
    <property type="entry name" value="AMP-bd_C_sf"/>
</dbReference>
<dbReference type="Pfam" id="PF00550">
    <property type="entry name" value="PP-binding"/>
    <property type="match status" value="1"/>
</dbReference>
<dbReference type="Proteomes" id="UP000564704">
    <property type="component" value="Unassembled WGS sequence"/>
</dbReference>
<evidence type="ECO:0000313" key="5">
    <source>
        <dbReference type="EMBL" id="MRU16096.1"/>
    </source>
</evidence>
<keyword evidence="1" id="KW-0596">Phosphopantetheine</keyword>
<dbReference type="PANTHER" id="PTHR45527:SF1">
    <property type="entry name" value="FATTY ACID SYNTHASE"/>
    <property type="match status" value="1"/>
</dbReference>
<dbReference type="InterPro" id="IPR011251">
    <property type="entry name" value="Luciferase-like_dom"/>
</dbReference>
<dbReference type="Gene3D" id="3.40.50.980">
    <property type="match status" value="3"/>
</dbReference>